<dbReference type="Proteomes" id="UP001430356">
    <property type="component" value="Unassembled WGS sequence"/>
</dbReference>
<gene>
    <name evidence="2" type="ORF">NESM_000616800</name>
</gene>
<accession>A0AAW0ERD3</accession>
<feature type="region of interest" description="Disordered" evidence="1">
    <location>
        <begin position="554"/>
        <end position="580"/>
    </location>
</feature>
<proteinExistence type="predicted"/>
<feature type="region of interest" description="Disordered" evidence="1">
    <location>
        <begin position="202"/>
        <end position="226"/>
    </location>
</feature>
<reference evidence="2 3" key="1">
    <citation type="journal article" date="2021" name="MBio">
        <title>A New Model Trypanosomatid, Novymonas esmeraldas: Genomic Perception of Its 'Candidatus Pandoraea novymonadis' Endosymbiont.</title>
        <authorList>
            <person name="Zakharova A."/>
            <person name="Saura A."/>
            <person name="Butenko A."/>
            <person name="Podesvova L."/>
            <person name="Warmusova S."/>
            <person name="Kostygov A.Y."/>
            <person name="Nenarokova A."/>
            <person name="Lukes J."/>
            <person name="Opperdoes F.R."/>
            <person name="Yurchenko V."/>
        </authorList>
    </citation>
    <scope>NUCLEOTIDE SEQUENCE [LARGE SCALE GENOMIC DNA]</scope>
    <source>
        <strain evidence="2 3">E262AT.01</strain>
    </source>
</reference>
<evidence type="ECO:0000256" key="1">
    <source>
        <dbReference type="SAM" id="MobiDB-lite"/>
    </source>
</evidence>
<comment type="caution">
    <text evidence="2">The sequence shown here is derived from an EMBL/GenBank/DDBJ whole genome shotgun (WGS) entry which is preliminary data.</text>
</comment>
<organism evidence="2 3">
    <name type="scientific">Novymonas esmeraldas</name>
    <dbReference type="NCBI Taxonomy" id="1808958"/>
    <lineage>
        <taxon>Eukaryota</taxon>
        <taxon>Discoba</taxon>
        <taxon>Euglenozoa</taxon>
        <taxon>Kinetoplastea</taxon>
        <taxon>Metakinetoplastina</taxon>
        <taxon>Trypanosomatida</taxon>
        <taxon>Trypanosomatidae</taxon>
        <taxon>Novymonas</taxon>
    </lineage>
</organism>
<dbReference type="EMBL" id="JAECZO010000084">
    <property type="protein sequence ID" value="KAK7196768.1"/>
    <property type="molecule type" value="Genomic_DNA"/>
</dbReference>
<evidence type="ECO:0000313" key="3">
    <source>
        <dbReference type="Proteomes" id="UP001430356"/>
    </source>
</evidence>
<keyword evidence="3" id="KW-1185">Reference proteome</keyword>
<protein>
    <submittedName>
        <fullName evidence="2">Uncharacterized protein</fullName>
    </submittedName>
</protein>
<dbReference type="AlphaFoldDB" id="A0AAW0ERD3"/>
<sequence length="938" mass="96800">MHTTPQGQAASLAQQTAELLLRSSAAPGSPAQPRASTAGGLGLVTASPASPFDVLPVHDALDKLTVLVIDLDSIVLECWRILQCAARPSEPVSSRASAASVSVASASAASASAASAPSRMRLGSSTFFSSASRAVAAVTSPSAKAPPPAPSAAEAPPLPSLSSLLCIFLEKVCSVVRTKRLQVEFVLGDCGDSLGRLNEMGTGREGKGWGHASPPPVTPSLPSSSTYAADGVPPPSLWRGGVEVTALWLEVYQTVVCFMWSGAGADVLSSTALFTTTTGSGWCGAMARYTTHWLREPQVAAKLVFPILCSSDHRAVFAAVSADALLWPAWRTSSLAAPVTHAETPPPSAGHPDRGVDGREVSVWEAPSALGCIVAGAGAEVDDATPLHFRHAASVARRLGLRSVAFLPVLYALLSLCDAVDTVASTAEVVHERVRGADSADGVHPLVPRCAALVDRHCGVLHADLVEAWLQEMRDWGCRPNGGAGGGELAVASGSALDLATALWASQEALAEVSTEATLSAAPQLVPIWAGTTWKYTGPPHLCGHVHRLVDGAPLEGPASSAQTRSSADGGGSSPLPPPHPYAAALRAGARLWRSGPSPRSSRLSLYVAFAPIRWRLACAADEVFGARALAAKSSSVGDGAGVMCRASTALALTAPTSYAFADLHSVAVVDVAAVAAALRAEEEEGGEARAAVGARGEATTAFTAPLPDSWLRACMTRAALDDVRQHVRPAAQLTAVAVAALWRARLWSCEHCLSFFVRFLWFLESPSPLSGGRSDGDGDVDVGAAAVPSTRGLHDSDVAAWWHAVSCFTVLHSLSSSISVAAQAPAMRVGETMRPSHGAASVFAGCLPDATYGTADAVAFASFLRRRGLLLQGGEGDDDVASAKTQAEQHAGASPLSVLPMSDLAPLWRSLRCPSSLVEEAVRYHGILAAMAAAEVG</sequence>
<evidence type="ECO:0000313" key="2">
    <source>
        <dbReference type="EMBL" id="KAK7196768.1"/>
    </source>
</evidence>
<name>A0AAW0ERD3_9TRYP</name>